<keyword evidence="3" id="KW-0614">Plasmid</keyword>
<sequence>MASTTDRIKSVRAVRQLRRVRTFYMVAVLLWAASTAWTGWQSPGSRPMWVSVLLLAVFTGLLLIASLWLRRLQAAGPAEPARHAASRRVARPRHAHA</sequence>
<gene>
    <name evidence="3" type="ORF">N8I86_38935</name>
</gene>
<evidence type="ECO:0000313" key="4">
    <source>
        <dbReference type="Proteomes" id="UP001060733"/>
    </source>
</evidence>
<dbReference type="Proteomes" id="UP001060733">
    <property type="component" value="Plasmid punmamed3"/>
</dbReference>
<feature type="transmembrane region" description="Helical" evidence="2">
    <location>
        <begin position="46"/>
        <end position="69"/>
    </location>
</feature>
<evidence type="ECO:0008006" key="5">
    <source>
        <dbReference type="Google" id="ProtNLM"/>
    </source>
</evidence>
<geneLocation type="plasmid" evidence="3 4">
    <name>punmamed3</name>
</geneLocation>
<proteinExistence type="predicted"/>
<name>A0ABY6F1L0_9ACTN</name>
<accession>A0ABY6F1L0</accession>
<feature type="compositionally biased region" description="Basic residues" evidence="1">
    <location>
        <begin position="84"/>
        <end position="97"/>
    </location>
</feature>
<dbReference type="EMBL" id="CP106797">
    <property type="protein sequence ID" value="UXY40543.1"/>
    <property type="molecule type" value="Genomic_DNA"/>
</dbReference>
<keyword evidence="2" id="KW-0812">Transmembrane</keyword>
<feature type="region of interest" description="Disordered" evidence="1">
    <location>
        <begin position="77"/>
        <end position="97"/>
    </location>
</feature>
<keyword evidence="2" id="KW-1133">Transmembrane helix</keyword>
<protein>
    <recommendedName>
        <fullName evidence="5">Integral membrane protein</fullName>
    </recommendedName>
</protein>
<evidence type="ECO:0000256" key="2">
    <source>
        <dbReference type="SAM" id="Phobius"/>
    </source>
</evidence>
<reference evidence="3" key="1">
    <citation type="submission" date="2022-10" db="EMBL/GenBank/DDBJ databases">
        <authorList>
            <person name="Mo P."/>
        </authorList>
    </citation>
    <scope>NUCLEOTIDE SEQUENCE</scope>
    <source>
        <strain evidence="3">HUAS 14-6</strain>
        <plasmid evidence="3">punmamed3</plasmid>
    </source>
</reference>
<evidence type="ECO:0000256" key="1">
    <source>
        <dbReference type="SAM" id="MobiDB-lite"/>
    </source>
</evidence>
<organism evidence="3 4">
    <name type="scientific">Streptomyces albidocamelliae</name>
    <dbReference type="NCBI Taxonomy" id="2981135"/>
    <lineage>
        <taxon>Bacteria</taxon>
        <taxon>Bacillati</taxon>
        <taxon>Actinomycetota</taxon>
        <taxon>Actinomycetes</taxon>
        <taxon>Kitasatosporales</taxon>
        <taxon>Streptomycetaceae</taxon>
        <taxon>Streptomyces</taxon>
    </lineage>
</organism>
<keyword evidence="4" id="KW-1185">Reference proteome</keyword>
<evidence type="ECO:0000313" key="3">
    <source>
        <dbReference type="EMBL" id="UXY40543.1"/>
    </source>
</evidence>
<feature type="transmembrane region" description="Helical" evidence="2">
    <location>
        <begin position="21"/>
        <end position="40"/>
    </location>
</feature>
<keyword evidence="2" id="KW-0472">Membrane</keyword>